<accession>A0A840G3R4</accession>
<dbReference type="InterPro" id="IPR052399">
    <property type="entry name" value="Phage_Baseplate_Assmbl_Protein"/>
</dbReference>
<organism evidence="5 6">
    <name type="scientific">Rhodocyclus tenuis</name>
    <name type="common">Rhodospirillum tenue</name>
    <dbReference type="NCBI Taxonomy" id="1066"/>
    <lineage>
        <taxon>Bacteria</taxon>
        <taxon>Pseudomonadati</taxon>
        <taxon>Pseudomonadota</taxon>
        <taxon>Betaproteobacteria</taxon>
        <taxon>Rhodocyclales</taxon>
        <taxon>Rhodocyclaceae</taxon>
        <taxon>Rhodocyclus</taxon>
    </lineage>
</organism>
<dbReference type="PANTHER" id="PTHR37829:SF3">
    <property type="entry name" value="PROTEIN JAYE-RELATED"/>
    <property type="match status" value="1"/>
</dbReference>
<dbReference type="InterPro" id="IPR006949">
    <property type="entry name" value="Barrel_Baseplate_J-like"/>
</dbReference>
<dbReference type="PANTHER" id="PTHR37829">
    <property type="entry name" value="PHAGE-LIKE ELEMENT PBSX PROTEIN XKDT"/>
    <property type="match status" value="1"/>
</dbReference>
<reference evidence="5 6" key="1">
    <citation type="submission" date="2020-08" db="EMBL/GenBank/DDBJ databases">
        <title>Genome sequencing of Purple Non-Sulfur Bacteria from various extreme environments.</title>
        <authorList>
            <person name="Mayer M."/>
        </authorList>
    </citation>
    <scope>NUCLEOTIDE SEQUENCE [LARGE SCALE GENOMIC DNA]</scope>
    <source>
        <strain evidence="5 6">2761</strain>
    </source>
</reference>
<evidence type="ECO:0000256" key="1">
    <source>
        <dbReference type="ARBA" id="ARBA00038087"/>
    </source>
</evidence>
<dbReference type="InterPro" id="IPR058531">
    <property type="entry name" value="Baseplate_J_M"/>
</dbReference>
<feature type="domain" description="Baseplate J-like C-terminal" evidence="4">
    <location>
        <begin position="273"/>
        <end position="355"/>
    </location>
</feature>
<name>A0A840G3R4_RHOTE</name>
<dbReference type="Proteomes" id="UP000587070">
    <property type="component" value="Unassembled WGS sequence"/>
</dbReference>
<evidence type="ECO:0000259" key="3">
    <source>
        <dbReference type="Pfam" id="PF26078"/>
    </source>
</evidence>
<gene>
    <name evidence="5" type="ORF">GGD90_000923</name>
</gene>
<sequence length="356" mass="37145">MPFVRPDLPTLIERAVADIESRFRGADARLRRSNLTVLSRVHAGAVHGLYGYLDWIARQILVDQCDDDILERHAAIWLPSGRVPASYAAGAATVTGSNGTVIEAGTVFKRQDGAAFVSEGEATVAGGVAVLTLVAREPGQTGNTPAGAPLGIESPIDGLNATATVGSDGLSGGADIEDIESLRARVLARIQQTPHGGAAHDYVAWALEVPGVTRAWCYPLEMGDGTVTVRFVRDDDASLIPDAAEVAAVQAYIDTLRPVGMQLYVVAPIAVPVAFQIQLTPATASVKAAVEASLRDLLIRDAEPEGGGNEGKIPLSHIREAISLAAGETDHVLLSPVADITLAVGQIATFGSIAWA</sequence>
<dbReference type="Pfam" id="PF26079">
    <property type="entry name" value="Baseplate_J_C"/>
    <property type="match status" value="1"/>
</dbReference>
<feature type="domain" description="Baseplate J-like central" evidence="3">
    <location>
        <begin position="194"/>
        <end position="267"/>
    </location>
</feature>
<dbReference type="OrthoDB" id="7565172at2"/>
<evidence type="ECO:0000259" key="4">
    <source>
        <dbReference type="Pfam" id="PF26079"/>
    </source>
</evidence>
<dbReference type="InterPro" id="IPR058530">
    <property type="entry name" value="Baseplate_J-like_C"/>
</dbReference>
<dbReference type="Pfam" id="PF26078">
    <property type="entry name" value="Baseplate_J_M"/>
    <property type="match status" value="1"/>
</dbReference>
<comment type="caution">
    <text evidence="5">The sequence shown here is derived from an EMBL/GenBank/DDBJ whole genome shotgun (WGS) entry which is preliminary data.</text>
</comment>
<feature type="domain" description="Baseplate protein J-like barrel" evidence="2">
    <location>
        <begin position="92"/>
        <end position="163"/>
    </location>
</feature>
<dbReference type="RefSeq" id="WP_153114627.1">
    <property type="nucleotide sequence ID" value="NZ_JACIGE010000002.1"/>
</dbReference>
<dbReference type="AlphaFoldDB" id="A0A840G3R4"/>
<evidence type="ECO:0000313" key="5">
    <source>
        <dbReference type="EMBL" id="MBB4246566.1"/>
    </source>
</evidence>
<proteinExistence type="inferred from homology"/>
<comment type="similarity">
    <text evidence="1">Belongs to the Mu gp47/PBSX XkdT family.</text>
</comment>
<dbReference type="EMBL" id="JACIGE010000002">
    <property type="protein sequence ID" value="MBB4246566.1"/>
    <property type="molecule type" value="Genomic_DNA"/>
</dbReference>
<evidence type="ECO:0000259" key="2">
    <source>
        <dbReference type="Pfam" id="PF04865"/>
    </source>
</evidence>
<keyword evidence="6" id="KW-1185">Reference proteome</keyword>
<protein>
    <submittedName>
        <fullName evidence="5">Putative phage protein gp47/JayE</fullName>
    </submittedName>
</protein>
<evidence type="ECO:0000313" key="6">
    <source>
        <dbReference type="Proteomes" id="UP000587070"/>
    </source>
</evidence>
<dbReference type="Pfam" id="PF04865">
    <property type="entry name" value="Baseplate_J"/>
    <property type="match status" value="1"/>
</dbReference>